<comment type="caution">
    <text evidence="10">The sequence shown here is derived from an EMBL/GenBank/DDBJ whole genome shotgun (WGS) entry which is preliminary data.</text>
</comment>
<comment type="similarity">
    <text evidence="2 7 8">Belongs to the dihydrofolate reductase family.</text>
</comment>
<gene>
    <name evidence="10" type="ORF">FYJ62_01080</name>
</gene>
<dbReference type="SUPFAM" id="SSF53597">
    <property type="entry name" value="Dihydrofolate reductase-like"/>
    <property type="match status" value="1"/>
</dbReference>
<dbReference type="GO" id="GO:0005829">
    <property type="term" value="C:cytosol"/>
    <property type="evidence" value="ECO:0007669"/>
    <property type="project" value="TreeGrafter"/>
</dbReference>
<dbReference type="PIRSF" id="PIRSF000194">
    <property type="entry name" value="DHFR"/>
    <property type="match status" value="1"/>
</dbReference>
<evidence type="ECO:0000256" key="2">
    <source>
        <dbReference type="ARBA" id="ARBA00009539"/>
    </source>
</evidence>
<dbReference type="GO" id="GO:0004146">
    <property type="term" value="F:dihydrofolate reductase activity"/>
    <property type="evidence" value="ECO:0007669"/>
    <property type="project" value="UniProtKB-EC"/>
</dbReference>
<dbReference type="Pfam" id="PF00186">
    <property type="entry name" value="DHFR_1"/>
    <property type="match status" value="1"/>
</dbReference>
<dbReference type="PROSITE" id="PS51330">
    <property type="entry name" value="DHFR_2"/>
    <property type="match status" value="1"/>
</dbReference>
<evidence type="ECO:0000259" key="9">
    <source>
        <dbReference type="PROSITE" id="PS51330"/>
    </source>
</evidence>
<sequence length="168" mass="18895">MITFVWAEDENGAIGLNGHLPWHLPADLHHFKDKTMGHPMLMGRKTFASFPKLLPGRVHVVLTRSADFARKYADNDRVLVLTSQEAMNQWLAANADVEVCAIGGASLFEMLASRADRLERTVIKAAFAADTYMPAIDYGQFDLVAAESHEPDAKNKYPYVFESYQRKH</sequence>
<keyword evidence="5 7" id="KW-0521">NADP</keyword>
<dbReference type="EMBL" id="VUMX01000002">
    <property type="protein sequence ID" value="MST86275.1"/>
    <property type="molecule type" value="Genomic_DNA"/>
</dbReference>
<comment type="function">
    <text evidence="7">Key enzyme in folate metabolism. Catalyzes an essential reaction for de novo glycine and purine synthesis, and for DNA precursor synthesis.</text>
</comment>
<dbReference type="GO" id="GO:0050661">
    <property type="term" value="F:NADP binding"/>
    <property type="evidence" value="ECO:0007669"/>
    <property type="project" value="InterPro"/>
</dbReference>
<dbReference type="InterPro" id="IPR001796">
    <property type="entry name" value="DHFR_dom"/>
</dbReference>
<dbReference type="GO" id="GO:0046654">
    <property type="term" value="P:tetrahydrofolate biosynthetic process"/>
    <property type="evidence" value="ECO:0007669"/>
    <property type="project" value="UniProtKB-UniPathway"/>
</dbReference>
<dbReference type="PRINTS" id="PR00070">
    <property type="entry name" value="DHFR"/>
</dbReference>
<name>A0A6A8M998_9LACO</name>
<organism evidence="10 11">
    <name type="scientific">Lactobacillus porci</name>
    <dbReference type="NCBI Taxonomy" id="2012477"/>
    <lineage>
        <taxon>Bacteria</taxon>
        <taxon>Bacillati</taxon>
        <taxon>Bacillota</taxon>
        <taxon>Bacilli</taxon>
        <taxon>Lactobacillales</taxon>
        <taxon>Lactobacillaceae</taxon>
        <taxon>Lactobacillus</taxon>
    </lineage>
</organism>
<evidence type="ECO:0000313" key="10">
    <source>
        <dbReference type="EMBL" id="MST86275.1"/>
    </source>
</evidence>
<comment type="pathway">
    <text evidence="1 7">Cofactor biosynthesis; tetrahydrofolate biosynthesis; 5,6,7,8-tetrahydrofolate from 7,8-dihydrofolate: step 1/1.</text>
</comment>
<dbReference type="GO" id="GO:0006730">
    <property type="term" value="P:one-carbon metabolic process"/>
    <property type="evidence" value="ECO:0007669"/>
    <property type="project" value="UniProtKB-KW"/>
</dbReference>
<dbReference type="InterPro" id="IPR024072">
    <property type="entry name" value="DHFR-like_dom_sf"/>
</dbReference>
<protein>
    <recommendedName>
        <fullName evidence="3 7">Dihydrofolate reductase</fullName>
        <ecNumber evidence="3 7">1.5.1.3</ecNumber>
    </recommendedName>
</protein>
<evidence type="ECO:0000256" key="4">
    <source>
        <dbReference type="ARBA" id="ARBA00022563"/>
    </source>
</evidence>
<dbReference type="PROSITE" id="PS00075">
    <property type="entry name" value="DHFR_1"/>
    <property type="match status" value="1"/>
</dbReference>
<comment type="catalytic activity">
    <reaction evidence="7">
        <text>(6S)-5,6,7,8-tetrahydrofolate + NADP(+) = 7,8-dihydrofolate + NADPH + H(+)</text>
        <dbReference type="Rhea" id="RHEA:15009"/>
        <dbReference type="ChEBI" id="CHEBI:15378"/>
        <dbReference type="ChEBI" id="CHEBI:57451"/>
        <dbReference type="ChEBI" id="CHEBI:57453"/>
        <dbReference type="ChEBI" id="CHEBI:57783"/>
        <dbReference type="ChEBI" id="CHEBI:58349"/>
        <dbReference type="EC" id="1.5.1.3"/>
    </reaction>
</comment>
<keyword evidence="4 7" id="KW-0554">One-carbon metabolism</keyword>
<dbReference type="PANTHER" id="PTHR48069:SF3">
    <property type="entry name" value="DIHYDROFOLATE REDUCTASE"/>
    <property type="match status" value="1"/>
</dbReference>
<dbReference type="UniPathway" id="UPA00077">
    <property type="reaction ID" value="UER00158"/>
</dbReference>
<accession>A0A6A8M998</accession>
<dbReference type="CDD" id="cd00209">
    <property type="entry name" value="DHFR"/>
    <property type="match status" value="1"/>
</dbReference>
<proteinExistence type="inferred from homology"/>
<reference evidence="10 11" key="1">
    <citation type="submission" date="2019-08" db="EMBL/GenBank/DDBJ databases">
        <title>In-depth cultivation of the pig gut microbiome towards novel bacterial diversity and tailored functional studies.</title>
        <authorList>
            <person name="Wylensek D."/>
            <person name="Hitch T.C.A."/>
            <person name="Clavel T."/>
        </authorList>
    </citation>
    <scope>NUCLEOTIDE SEQUENCE [LARGE SCALE GENOMIC DNA]</scope>
    <source>
        <strain evidence="10 11">Bifido-178-WT-2B</strain>
    </source>
</reference>
<feature type="domain" description="DHFR" evidence="9">
    <location>
        <begin position="1"/>
        <end position="166"/>
    </location>
</feature>
<dbReference type="AlphaFoldDB" id="A0A6A8M998"/>
<dbReference type="InterPro" id="IPR017925">
    <property type="entry name" value="DHFR_CS"/>
</dbReference>
<evidence type="ECO:0000256" key="1">
    <source>
        <dbReference type="ARBA" id="ARBA00004903"/>
    </source>
</evidence>
<dbReference type="OrthoDB" id="9804315at2"/>
<dbReference type="InterPro" id="IPR012259">
    <property type="entry name" value="DHFR"/>
</dbReference>
<dbReference type="Proteomes" id="UP000438120">
    <property type="component" value="Unassembled WGS sequence"/>
</dbReference>
<keyword evidence="6 7" id="KW-0560">Oxidoreductase</keyword>
<dbReference type="RefSeq" id="WP_154546938.1">
    <property type="nucleotide sequence ID" value="NZ_VUMX01000002.1"/>
</dbReference>
<dbReference type="EC" id="1.5.1.3" evidence="3 7"/>
<dbReference type="GO" id="GO:0046452">
    <property type="term" value="P:dihydrofolate metabolic process"/>
    <property type="evidence" value="ECO:0007669"/>
    <property type="project" value="TreeGrafter"/>
</dbReference>
<evidence type="ECO:0000313" key="11">
    <source>
        <dbReference type="Proteomes" id="UP000438120"/>
    </source>
</evidence>
<evidence type="ECO:0000256" key="8">
    <source>
        <dbReference type="RuleBase" id="RU004474"/>
    </source>
</evidence>
<keyword evidence="11" id="KW-1185">Reference proteome</keyword>
<dbReference type="GO" id="GO:0046655">
    <property type="term" value="P:folic acid metabolic process"/>
    <property type="evidence" value="ECO:0007669"/>
    <property type="project" value="TreeGrafter"/>
</dbReference>
<dbReference type="Gene3D" id="3.40.430.10">
    <property type="entry name" value="Dihydrofolate Reductase, subunit A"/>
    <property type="match status" value="1"/>
</dbReference>
<evidence type="ECO:0000256" key="6">
    <source>
        <dbReference type="ARBA" id="ARBA00023002"/>
    </source>
</evidence>
<evidence type="ECO:0000256" key="3">
    <source>
        <dbReference type="ARBA" id="ARBA00012856"/>
    </source>
</evidence>
<dbReference type="PANTHER" id="PTHR48069">
    <property type="entry name" value="DIHYDROFOLATE REDUCTASE"/>
    <property type="match status" value="1"/>
</dbReference>
<evidence type="ECO:0000256" key="7">
    <source>
        <dbReference type="PIRNR" id="PIRNR000194"/>
    </source>
</evidence>
<evidence type="ECO:0000256" key="5">
    <source>
        <dbReference type="ARBA" id="ARBA00022857"/>
    </source>
</evidence>